<dbReference type="InterPro" id="IPR012133">
    <property type="entry name" value="Alpha-hydoxy_acid_DH_FMN"/>
</dbReference>
<dbReference type="PIRSF" id="PIRSF000138">
    <property type="entry name" value="Al-hdrx_acd_dh"/>
    <property type="match status" value="1"/>
</dbReference>
<accession>A0A4S1XIU1</accession>
<dbReference type="SUPFAM" id="SSF51395">
    <property type="entry name" value="FMN-linked oxidoreductases"/>
    <property type="match status" value="1"/>
</dbReference>
<sequence length="400" mass="43383">MRRAASTLDYRELARRRLPHFLFEYIDGGSYAEVTLKRNVDDLAAIALRQRILRDVSSLDLSTTLFGQRLKMPVALAPIGLAGMNARRGEVQAARAAEKAGIPFCLSTVSACPLSEVARGTNAPFWFQLYMIRDRGFMRELLDQAVGAGCNALVFTVDMPVPGSRYRDYRSGLAGASGMSGGLRRMWQAVKRPGWAWDVGVHGRPHQLGNVAPVLGKNSGLEDFFAWMRNNFDPTVSWRDLDFIRERWNGPLIIKGILDPEDAHAAAEIGADGIVVSNHGGRQLDGVPSTAQALPAIAEAVGERLTVLADGGVRSGLDVVRMLALGAKGVLLGRAWAFALAARGEAGVSHMLQLVEAEMHVAMALTGCTSIEKITRDALVEPVTVEPNCKERVQSPVFRG</sequence>
<dbReference type="GO" id="GO:0009060">
    <property type="term" value="P:aerobic respiration"/>
    <property type="evidence" value="ECO:0007669"/>
    <property type="project" value="TreeGrafter"/>
</dbReference>
<feature type="binding site" evidence="9">
    <location>
        <position position="128"/>
    </location>
    <ligand>
        <name>FMN</name>
        <dbReference type="ChEBI" id="CHEBI:58210"/>
    </ligand>
</feature>
<dbReference type="PROSITE" id="PS00557">
    <property type="entry name" value="FMN_HYDROXY_ACID_DH_1"/>
    <property type="match status" value="1"/>
</dbReference>
<comment type="similarity">
    <text evidence="7">Belongs to the FMN-dependent alpha-hydroxy acid dehydrogenase family.</text>
</comment>
<dbReference type="InterPro" id="IPR000262">
    <property type="entry name" value="FMN-dep_DH"/>
</dbReference>
<evidence type="ECO:0000256" key="1">
    <source>
        <dbReference type="ARBA" id="ARBA00001917"/>
    </source>
</evidence>
<dbReference type="PANTHER" id="PTHR10578:SF85">
    <property type="entry name" value="L-LACTATE DEHYDROGENASE"/>
    <property type="match status" value="1"/>
</dbReference>
<feature type="active site" description="Proton acceptor" evidence="8">
    <location>
        <position position="279"/>
    </location>
</feature>
<dbReference type="PANTHER" id="PTHR10578">
    <property type="entry name" value="S -2-HYDROXY-ACID OXIDASE-RELATED"/>
    <property type="match status" value="1"/>
</dbReference>
<feature type="binding site" evidence="9">
    <location>
        <position position="277"/>
    </location>
    <ligand>
        <name>FMN</name>
        <dbReference type="ChEBI" id="CHEBI:58210"/>
    </ligand>
</feature>
<dbReference type="GO" id="GO:0004459">
    <property type="term" value="F:L-lactate dehydrogenase (NAD+) activity"/>
    <property type="evidence" value="ECO:0007669"/>
    <property type="project" value="TreeGrafter"/>
</dbReference>
<feature type="binding site" evidence="9">
    <location>
        <position position="130"/>
    </location>
    <ligand>
        <name>FMN</name>
        <dbReference type="ChEBI" id="CHEBI:58210"/>
    </ligand>
</feature>
<keyword evidence="2" id="KW-1003">Cell membrane</keyword>
<protein>
    <submittedName>
        <fullName evidence="11">Alpha-hydroxy-acid oxidizing protein</fullName>
    </submittedName>
</protein>
<evidence type="ECO:0000313" key="11">
    <source>
        <dbReference type="EMBL" id="TGX55670.1"/>
    </source>
</evidence>
<evidence type="ECO:0000256" key="4">
    <source>
        <dbReference type="ARBA" id="ARBA00022643"/>
    </source>
</evidence>
<evidence type="ECO:0000256" key="3">
    <source>
        <dbReference type="ARBA" id="ARBA00022630"/>
    </source>
</evidence>
<dbReference type="InterPro" id="IPR020920">
    <property type="entry name" value="LldD"/>
</dbReference>
<gene>
    <name evidence="11" type="ORF">E5A73_00590</name>
</gene>
<feature type="binding site" evidence="9">
    <location>
        <begin position="310"/>
        <end position="314"/>
    </location>
    <ligand>
        <name>FMN</name>
        <dbReference type="ChEBI" id="CHEBI:58210"/>
    </ligand>
</feature>
<dbReference type="EMBL" id="SRXT01000001">
    <property type="protein sequence ID" value="TGX55670.1"/>
    <property type="molecule type" value="Genomic_DNA"/>
</dbReference>
<keyword evidence="6" id="KW-0472">Membrane</keyword>
<dbReference type="PROSITE" id="PS51349">
    <property type="entry name" value="FMN_HYDROXY_ACID_DH_2"/>
    <property type="match status" value="1"/>
</dbReference>
<feature type="binding site" evidence="9">
    <location>
        <position position="279"/>
    </location>
    <ligand>
        <name>glyoxylate</name>
        <dbReference type="ChEBI" id="CHEBI:36655"/>
    </ligand>
</feature>
<proteinExistence type="inferred from homology"/>
<dbReference type="GO" id="GO:0006089">
    <property type="term" value="P:lactate metabolic process"/>
    <property type="evidence" value="ECO:0007669"/>
    <property type="project" value="InterPro"/>
</dbReference>
<dbReference type="InterPro" id="IPR037396">
    <property type="entry name" value="FMN_HAD"/>
</dbReference>
<evidence type="ECO:0000256" key="9">
    <source>
        <dbReference type="PIRSR" id="PIRSR000138-2"/>
    </source>
</evidence>
<keyword evidence="3 9" id="KW-0285">Flavoprotein</keyword>
<dbReference type="FunFam" id="3.20.20.70:FF:000029">
    <property type="entry name" value="L-lactate dehydrogenase"/>
    <property type="match status" value="1"/>
</dbReference>
<feature type="domain" description="FMN hydroxy acid dehydrogenase" evidence="10">
    <location>
        <begin position="1"/>
        <end position="384"/>
    </location>
</feature>
<dbReference type="AlphaFoldDB" id="A0A4S1XIU1"/>
<dbReference type="CDD" id="cd02809">
    <property type="entry name" value="alpha_hydroxyacid_oxid_FMN"/>
    <property type="match status" value="1"/>
</dbReference>
<feature type="binding site" evidence="9">
    <location>
        <position position="25"/>
    </location>
    <ligand>
        <name>glyoxylate</name>
        <dbReference type="ChEBI" id="CHEBI:36655"/>
    </ligand>
</feature>
<comment type="cofactor">
    <cofactor evidence="1">
        <name>FMN</name>
        <dbReference type="ChEBI" id="CHEBI:58210"/>
    </cofactor>
</comment>
<reference evidence="11 12" key="1">
    <citation type="submission" date="2019-04" db="EMBL/GenBank/DDBJ databases">
        <title>Sphingomonas psychrotolerans sp. nov., isolated from soil in the Tianshan Mountains, Xinjiang, China.</title>
        <authorList>
            <person name="Luo Y."/>
            <person name="Sheng H."/>
        </authorList>
    </citation>
    <scope>NUCLEOTIDE SEQUENCE [LARGE SCALE GENOMIC DNA]</scope>
    <source>
        <strain evidence="11 12">ZFGT-11</strain>
    </source>
</reference>
<dbReference type="InterPro" id="IPR013785">
    <property type="entry name" value="Aldolase_TIM"/>
</dbReference>
<dbReference type="OrthoDB" id="9770452at2"/>
<dbReference type="Gene3D" id="3.20.20.70">
    <property type="entry name" value="Aldolase class I"/>
    <property type="match status" value="1"/>
</dbReference>
<name>A0A4S1XIU1_9SPHN</name>
<feature type="binding site" evidence="9">
    <location>
        <begin position="333"/>
        <end position="334"/>
    </location>
    <ligand>
        <name>FMN</name>
        <dbReference type="ChEBI" id="CHEBI:58210"/>
    </ligand>
</feature>
<evidence type="ECO:0000259" key="10">
    <source>
        <dbReference type="PROSITE" id="PS51349"/>
    </source>
</evidence>
<feature type="binding site" evidence="9">
    <location>
        <begin position="78"/>
        <end position="80"/>
    </location>
    <ligand>
        <name>FMN</name>
        <dbReference type="ChEBI" id="CHEBI:58210"/>
    </ligand>
</feature>
<keyword evidence="5" id="KW-0560">Oxidoreductase</keyword>
<evidence type="ECO:0000313" key="12">
    <source>
        <dbReference type="Proteomes" id="UP000306147"/>
    </source>
</evidence>
<evidence type="ECO:0000256" key="5">
    <source>
        <dbReference type="ARBA" id="ARBA00023002"/>
    </source>
</evidence>
<dbReference type="GO" id="GO:0010181">
    <property type="term" value="F:FMN binding"/>
    <property type="evidence" value="ECO:0007669"/>
    <property type="project" value="InterPro"/>
</dbReference>
<feature type="binding site" evidence="9">
    <location>
        <position position="156"/>
    </location>
    <ligand>
        <name>FMN</name>
        <dbReference type="ChEBI" id="CHEBI:58210"/>
    </ligand>
</feature>
<evidence type="ECO:0000256" key="7">
    <source>
        <dbReference type="ARBA" id="ARBA00024042"/>
    </source>
</evidence>
<dbReference type="NCBIfam" id="NF008398">
    <property type="entry name" value="PRK11197.1"/>
    <property type="match status" value="1"/>
</dbReference>
<dbReference type="RefSeq" id="WP_135961872.1">
    <property type="nucleotide sequence ID" value="NZ_SRXT01000001.1"/>
</dbReference>
<evidence type="ECO:0000256" key="2">
    <source>
        <dbReference type="ARBA" id="ARBA00022475"/>
    </source>
</evidence>
<evidence type="ECO:0000256" key="8">
    <source>
        <dbReference type="PIRSR" id="PIRSR000138-1"/>
    </source>
</evidence>
<keyword evidence="12" id="KW-1185">Reference proteome</keyword>
<feature type="binding site" evidence="9">
    <location>
        <position position="255"/>
    </location>
    <ligand>
        <name>FMN</name>
        <dbReference type="ChEBI" id="CHEBI:58210"/>
    </ligand>
</feature>
<feature type="binding site" evidence="9">
    <location>
        <position position="107"/>
    </location>
    <ligand>
        <name>FMN</name>
        <dbReference type="ChEBI" id="CHEBI:58210"/>
    </ligand>
</feature>
<feature type="binding site" evidence="9">
    <location>
        <position position="282"/>
    </location>
    <ligand>
        <name>glyoxylate</name>
        <dbReference type="ChEBI" id="CHEBI:36655"/>
    </ligand>
</feature>
<dbReference type="InterPro" id="IPR008259">
    <property type="entry name" value="FMN_hydac_DH_AS"/>
</dbReference>
<dbReference type="GO" id="GO:0005886">
    <property type="term" value="C:plasma membrane"/>
    <property type="evidence" value="ECO:0007669"/>
    <property type="project" value="TreeGrafter"/>
</dbReference>
<feature type="binding site" evidence="9">
    <location>
        <position position="165"/>
    </location>
    <ligand>
        <name>glyoxylate</name>
        <dbReference type="ChEBI" id="CHEBI:36655"/>
    </ligand>
</feature>
<evidence type="ECO:0000256" key="6">
    <source>
        <dbReference type="ARBA" id="ARBA00023136"/>
    </source>
</evidence>
<organism evidence="11 12">
    <name type="scientific">Sphingomonas gei</name>
    <dbReference type="NCBI Taxonomy" id="1395960"/>
    <lineage>
        <taxon>Bacteria</taxon>
        <taxon>Pseudomonadati</taxon>
        <taxon>Pseudomonadota</taxon>
        <taxon>Alphaproteobacteria</taxon>
        <taxon>Sphingomonadales</taxon>
        <taxon>Sphingomonadaceae</taxon>
        <taxon>Sphingomonas</taxon>
    </lineage>
</organism>
<keyword evidence="4 9" id="KW-0288">FMN</keyword>
<comment type="caution">
    <text evidence="11">The sequence shown here is derived from an EMBL/GenBank/DDBJ whole genome shotgun (WGS) entry which is preliminary data.</text>
</comment>
<dbReference type="Proteomes" id="UP000306147">
    <property type="component" value="Unassembled WGS sequence"/>
</dbReference>
<dbReference type="Pfam" id="PF01070">
    <property type="entry name" value="FMN_dh"/>
    <property type="match status" value="1"/>
</dbReference>
<dbReference type="NCBIfam" id="NF033901">
    <property type="entry name" value="L_lactate_LldD"/>
    <property type="match status" value="1"/>
</dbReference>